<name>C1F348_ACIC5</name>
<dbReference type="KEGG" id="aca:ACP_2740"/>
<organism evidence="1 2">
    <name type="scientific">Acidobacterium capsulatum (strain ATCC 51196 / DSM 11244 / BCRC 80197 / JCM 7670 / NBRC 15755 / NCIMB 13165 / 161)</name>
    <dbReference type="NCBI Taxonomy" id="240015"/>
    <lineage>
        <taxon>Bacteria</taxon>
        <taxon>Pseudomonadati</taxon>
        <taxon>Acidobacteriota</taxon>
        <taxon>Terriglobia</taxon>
        <taxon>Terriglobales</taxon>
        <taxon>Acidobacteriaceae</taxon>
        <taxon>Acidobacterium</taxon>
    </lineage>
</organism>
<dbReference type="HOGENOM" id="CLU_3401675_0_0_0"/>
<dbReference type="AlphaFoldDB" id="C1F348"/>
<dbReference type="InParanoid" id="C1F348"/>
<gene>
    <name evidence="1" type="ordered locus">ACP_2740</name>
</gene>
<accession>C1F348</accession>
<evidence type="ECO:0000313" key="2">
    <source>
        <dbReference type="Proteomes" id="UP000002207"/>
    </source>
</evidence>
<keyword evidence="2" id="KW-1185">Reference proteome</keyword>
<evidence type="ECO:0000313" key="1">
    <source>
        <dbReference type="EMBL" id="ACO33844.1"/>
    </source>
</evidence>
<reference evidence="1 2" key="1">
    <citation type="journal article" date="2009" name="Appl. Environ. Microbiol.">
        <title>Three genomes from the phylum Acidobacteria provide insight into the lifestyles of these microorganisms in soils.</title>
        <authorList>
            <person name="Ward N.L."/>
            <person name="Challacombe J.F."/>
            <person name="Janssen P.H."/>
            <person name="Henrissat B."/>
            <person name="Coutinho P.M."/>
            <person name="Wu M."/>
            <person name="Xie G."/>
            <person name="Haft D.H."/>
            <person name="Sait M."/>
            <person name="Badger J."/>
            <person name="Barabote R.D."/>
            <person name="Bradley B."/>
            <person name="Brettin T.S."/>
            <person name="Brinkac L.M."/>
            <person name="Bruce D."/>
            <person name="Creasy T."/>
            <person name="Daugherty S.C."/>
            <person name="Davidsen T.M."/>
            <person name="DeBoy R.T."/>
            <person name="Detter J.C."/>
            <person name="Dodson R.J."/>
            <person name="Durkin A.S."/>
            <person name="Ganapathy A."/>
            <person name="Gwinn-Giglio M."/>
            <person name="Han C.S."/>
            <person name="Khouri H."/>
            <person name="Kiss H."/>
            <person name="Kothari S.P."/>
            <person name="Madupu R."/>
            <person name="Nelson K.E."/>
            <person name="Nelson W.C."/>
            <person name="Paulsen I."/>
            <person name="Penn K."/>
            <person name="Ren Q."/>
            <person name="Rosovitz M.J."/>
            <person name="Selengut J.D."/>
            <person name="Shrivastava S."/>
            <person name="Sullivan S.A."/>
            <person name="Tapia R."/>
            <person name="Thompson L.S."/>
            <person name="Watkins K.L."/>
            <person name="Yang Q."/>
            <person name="Yu C."/>
            <person name="Zafar N."/>
            <person name="Zhou L."/>
            <person name="Kuske C.R."/>
        </authorList>
    </citation>
    <scope>NUCLEOTIDE SEQUENCE [LARGE SCALE GENOMIC DNA]</scope>
    <source>
        <strain evidence="2">ATCC 51196 / DSM 11244 / BCRC 80197 / JCM 7670 / NBRC 15755 / NCIMB 13165 / 161</strain>
    </source>
</reference>
<dbReference type="Proteomes" id="UP000002207">
    <property type="component" value="Chromosome"/>
</dbReference>
<dbReference type="EMBL" id="CP001472">
    <property type="protein sequence ID" value="ACO33844.1"/>
    <property type="molecule type" value="Genomic_DNA"/>
</dbReference>
<proteinExistence type="predicted"/>
<sequence>MAAPARVAAAKANTTVNIRKYLIFMHSYPV</sequence>
<protein>
    <submittedName>
        <fullName evidence="1">Uncharacterized protein</fullName>
    </submittedName>
</protein>